<keyword evidence="3 6" id="KW-0812">Transmembrane</keyword>
<reference evidence="7" key="1">
    <citation type="submission" date="2013-12" db="EMBL/GenBank/DDBJ databases">
        <title>A Varibaculum cambriense genome reconstructed from a premature infant gut community with otherwise low bacterial novelty that shifts toward anaerobic metabolism during the third week of life.</title>
        <authorList>
            <person name="Brown C.T."/>
            <person name="Sharon I."/>
            <person name="Thomas B.C."/>
            <person name="Castelle C.J."/>
            <person name="Morowitz M.J."/>
            <person name="Banfield J.F."/>
        </authorList>
    </citation>
    <scope>NUCLEOTIDE SEQUENCE</scope>
</reference>
<keyword evidence="4 6" id="KW-1133">Transmembrane helix</keyword>
<comment type="subcellular location">
    <subcellularLocation>
        <location evidence="1">Cell membrane</location>
        <topology evidence="1">Multi-pass membrane protein</topology>
    </subcellularLocation>
</comment>
<dbReference type="SUPFAM" id="SSF103473">
    <property type="entry name" value="MFS general substrate transporter"/>
    <property type="match status" value="1"/>
</dbReference>
<organism evidence="7">
    <name type="scientific">human gut metagenome</name>
    <dbReference type="NCBI Taxonomy" id="408170"/>
    <lineage>
        <taxon>unclassified sequences</taxon>
        <taxon>metagenomes</taxon>
        <taxon>organismal metagenomes</taxon>
    </lineage>
</organism>
<dbReference type="InterPro" id="IPR050189">
    <property type="entry name" value="MFS_Efflux_Transporters"/>
</dbReference>
<dbReference type="PANTHER" id="PTHR43124">
    <property type="entry name" value="PURINE EFFLUX PUMP PBUE"/>
    <property type="match status" value="1"/>
</dbReference>
<dbReference type="AlphaFoldDB" id="W1XXC7"/>
<dbReference type="GO" id="GO:0005886">
    <property type="term" value="C:plasma membrane"/>
    <property type="evidence" value="ECO:0007669"/>
    <property type="project" value="UniProtKB-SubCell"/>
</dbReference>
<dbReference type="Gene3D" id="1.20.1250.20">
    <property type="entry name" value="MFS general substrate transporter like domains"/>
    <property type="match status" value="1"/>
</dbReference>
<gene>
    <name evidence="7" type="ORF">Q604_UNBC10684G0001</name>
</gene>
<proteinExistence type="predicted"/>
<protein>
    <submittedName>
        <fullName evidence="7">MFS family major facilitator transporter</fullName>
    </submittedName>
</protein>
<feature type="non-terminal residue" evidence="7">
    <location>
        <position position="63"/>
    </location>
</feature>
<feature type="transmembrane region" description="Helical" evidence="6">
    <location>
        <begin position="38"/>
        <end position="61"/>
    </location>
</feature>
<name>W1XXC7_9ZZZZ</name>
<evidence type="ECO:0000256" key="6">
    <source>
        <dbReference type="SAM" id="Phobius"/>
    </source>
</evidence>
<evidence type="ECO:0000256" key="1">
    <source>
        <dbReference type="ARBA" id="ARBA00004651"/>
    </source>
</evidence>
<evidence type="ECO:0000256" key="4">
    <source>
        <dbReference type="ARBA" id="ARBA00022989"/>
    </source>
</evidence>
<evidence type="ECO:0000256" key="3">
    <source>
        <dbReference type="ARBA" id="ARBA00022692"/>
    </source>
</evidence>
<keyword evidence="2" id="KW-1003">Cell membrane</keyword>
<feature type="transmembrane region" description="Helical" evidence="6">
    <location>
        <begin position="7"/>
        <end position="26"/>
    </location>
</feature>
<accession>W1XXC7</accession>
<dbReference type="InterPro" id="IPR036259">
    <property type="entry name" value="MFS_trans_sf"/>
</dbReference>
<evidence type="ECO:0000256" key="2">
    <source>
        <dbReference type="ARBA" id="ARBA00022475"/>
    </source>
</evidence>
<evidence type="ECO:0000256" key="5">
    <source>
        <dbReference type="ARBA" id="ARBA00023136"/>
    </source>
</evidence>
<sequence length="63" mass="6811">MKDNKMLFIIFMIGTFTVGMAEYVVTGLLTQISDDMKVSISSAGLLISVYAISVALIGPLIRI</sequence>
<keyword evidence="5 6" id="KW-0472">Membrane</keyword>
<dbReference type="GO" id="GO:0022857">
    <property type="term" value="F:transmembrane transporter activity"/>
    <property type="evidence" value="ECO:0007669"/>
    <property type="project" value="TreeGrafter"/>
</dbReference>
<evidence type="ECO:0000313" key="7">
    <source>
        <dbReference type="EMBL" id="ETJ34902.1"/>
    </source>
</evidence>
<comment type="caution">
    <text evidence="7">The sequence shown here is derived from an EMBL/GenBank/DDBJ whole genome shotgun (WGS) entry which is preliminary data.</text>
</comment>
<dbReference type="EMBL" id="AZMM01010684">
    <property type="protein sequence ID" value="ETJ34902.1"/>
    <property type="molecule type" value="Genomic_DNA"/>
</dbReference>
<dbReference type="PANTHER" id="PTHR43124:SF3">
    <property type="entry name" value="CHLORAMPHENICOL EFFLUX PUMP RV0191"/>
    <property type="match status" value="1"/>
</dbReference>